<evidence type="ECO:0000313" key="2">
    <source>
        <dbReference type="Proteomes" id="UP000001396"/>
    </source>
</evidence>
<dbReference type="GeneID" id="31365495"/>
<dbReference type="RefSeq" id="XP_020428395.1">
    <property type="nucleotide sequence ID" value="XM_020580810.1"/>
</dbReference>
<sequence>MTSNSQLIDAAAENDNLELMKILHQHRFDISVDMASTYAVRNNNLDMLKWIAEHDRVQEYSDRLMTEAVKKTISRWLNG</sequence>
<dbReference type="SUPFAM" id="SSF140860">
    <property type="entry name" value="Pseudo ankyrin repeat-like"/>
    <property type="match status" value="1"/>
</dbReference>
<name>D3BPX9_HETP5</name>
<dbReference type="InterPro" id="IPR036770">
    <property type="entry name" value="Ankyrin_rpt-contain_sf"/>
</dbReference>
<keyword evidence="2" id="KW-1185">Reference proteome</keyword>
<accession>D3BPX9</accession>
<protein>
    <recommendedName>
        <fullName evidence="3">Ankyrin repeat protein</fullName>
    </recommendedName>
</protein>
<dbReference type="Proteomes" id="UP000001396">
    <property type="component" value="Unassembled WGS sequence"/>
</dbReference>
<reference evidence="1 2" key="1">
    <citation type="journal article" date="2011" name="Genome Res.">
        <title>Phylogeny-wide analysis of social amoeba genomes highlights ancient origins for complex intercellular communication.</title>
        <authorList>
            <person name="Heidel A.J."/>
            <person name="Lawal H.M."/>
            <person name="Felder M."/>
            <person name="Schilde C."/>
            <person name="Helps N.R."/>
            <person name="Tunggal B."/>
            <person name="Rivero F."/>
            <person name="John U."/>
            <person name="Schleicher M."/>
            <person name="Eichinger L."/>
            <person name="Platzer M."/>
            <person name="Noegel A.A."/>
            <person name="Schaap P."/>
            <person name="Gloeckner G."/>
        </authorList>
    </citation>
    <scope>NUCLEOTIDE SEQUENCE [LARGE SCALE GENOMIC DNA]</scope>
    <source>
        <strain evidence="2">ATCC 26659 / Pp 5 / PN500</strain>
    </source>
</reference>
<dbReference type="Pfam" id="PF13637">
    <property type="entry name" value="Ank_4"/>
    <property type="match status" value="1"/>
</dbReference>
<dbReference type="InParanoid" id="D3BPX9"/>
<gene>
    <name evidence="1" type="ORF">PPL_10023</name>
</gene>
<dbReference type="Gene3D" id="1.25.40.20">
    <property type="entry name" value="Ankyrin repeat-containing domain"/>
    <property type="match status" value="1"/>
</dbReference>
<dbReference type="EMBL" id="ADBJ01000047">
    <property type="protein sequence ID" value="EFA76262.1"/>
    <property type="molecule type" value="Genomic_DNA"/>
</dbReference>
<organism evidence="1 2">
    <name type="scientific">Heterostelium pallidum (strain ATCC 26659 / Pp 5 / PN500)</name>
    <name type="common">Cellular slime mold</name>
    <name type="synonym">Polysphondylium pallidum</name>
    <dbReference type="NCBI Taxonomy" id="670386"/>
    <lineage>
        <taxon>Eukaryota</taxon>
        <taxon>Amoebozoa</taxon>
        <taxon>Evosea</taxon>
        <taxon>Eumycetozoa</taxon>
        <taxon>Dictyostelia</taxon>
        <taxon>Acytosteliales</taxon>
        <taxon>Acytosteliaceae</taxon>
        <taxon>Heterostelium</taxon>
    </lineage>
</organism>
<dbReference type="InterPro" id="IPR002110">
    <property type="entry name" value="Ankyrin_rpt"/>
</dbReference>
<proteinExistence type="predicted"/>
<dbReference type="AlphaFoldDB" id="D3BPX9"/>
<evidence type="ECO:0008006" key="3">
    <source>
        <dbReference type="Google" id="ProtNLM"/>
    </source>
</evidence>
<comment type="caution">
    <text evidence="1">The sequence shown here is derived from an EMBL/GenBank/DDBJ whole genome shotgun (WGS) entry which is preliminary data.</text>
</comment>
<evidence type="ECO:0000313" key="1">
    <source>
        <dbReference type="EMBL" id="EFA76262.1"/>
    </source>
</evidence>